<dbReference type="AlphaFoldDB" id="A0A0R2CDF7"/>
<gene>
    <name evidence="3" type="ORF">FD21_GL000282</name>
</gene>
<dbReference type="Gene3D" id="3.30.450.40">
    <property type="match status" value="1"/>
</dbReference>
<dbReference type="FunFam" id="3.30.450.40:FF:000008">
    <property type="entry name" value="GAF domain-containing proteins"/>
    <property type="match status" value="1"/>
</dbReference>
<dbReference type="Pfam" id="PF13185">
    <property type="entry name" value="GAF_2"/>
    <property type="match status" value="1"/>
</dbReference>
<evidence type="ECO:0000259" key="2">
    <source>
        <dbReference type="Pfam" id="PF13185"/>
    </source>
</evidence>
<dbReference type="SUPFAM" id="SSF55781">
    <property type="entry name" value="GAF domain-like"/>
    <property type="match status" value="1"/>
</dbReference>
<dbReference type="PATRIC" id="fig|1133569.4.peg.300"/>
<comment type="caution">
    <text evidence="3">The sequence shown here is derived from an EMBL/GenBank/DDBJ whole genome shotgun (WGS) entry which is preliminary data.</text>
</comment>
<dbReference type="EMBL" id="AYYX01000012">
    <property type="protein sequence ID" value="KRM89122.1"/>
    <property type="molecule type" value="Genomic_DNA"/>
</dbReference>
<dbReference type="GO" id="GO:0033745">
    <property type="term" value="F:L-methionine-(R)-S-oxide reductase activity"/>
    <property type="evidence" value="ECO:0007669"/>
    <property type="project" value="TreeGrafter"/>
</dbReference>
<keyword evidence="4" id="KW-1185">Reference proteome</keyword>
<sequence length="152" mass="16696">MGENNLLLKQLRSLTQGETNLTANLANISAFLYDQLPDLSWSGFYLFDSAEQMLILGPFQGKPACTRIGIGKGVCGQAFQTKQTLIVENVHLFPGHIACDTATNAEIVVPLISSQGASIGVLDLDSRKFGRFKAKDQQFFEQVAQIVENCWN</sequence>
<reference evidence="3 4" key="1">
    <citation type="journal article" date="2015" name="Genome Announc.">
        <title>Expanding the biotechnology potential of lactobacilli through comparative genomics of 213 strains and associated genera.</title>
        <authorList>
            <person name="Sun Z."/>
            <person name="Harris H.M."/>
            <person name="McCann A."/>
            <person name="Guo C."/>
            <person name="Argimon S."/>
            <person name="Zhang W."/>
            <person name="Yang X."/>
            <person name="Jeffery I.B."/>
            <person name="Cooney J.C."/>
            <person name="Kagawa T.F."/>
            <person name="Liu W."/>
            <person name="Song Y."/>
            <person name="Salvetti E."/>
            <person name="Wrobel A."/>
            <person name="Rasinkangas P."/>
            <person name="Parkhill J."/>
            <person name="Rea M.C."/>
            <person name="O'Sullivan O."/>
            <person name="Ritari J."/>
            <person name="Douillard F.P."/>
            <person name="Paul Ross R."/>
            <person name="Yang R."/>
            <person name="Briner A.E."/>
            <person name="Felis G.E."/>
            <person name="de Vos W.M."/>
            <person name="Barrangou R."/>
            <person name="Klaenhammer T.R."/>
            <person name="Caufield P.W."/>
            <person name="Cui Y."/>
            <person name="Zhang H."/>
            <person name="O'Toole P.W."/>
        </authorList>
    </citation>
    <scope>NUCLEOTIDE SEQUENCE [LARGE SCALE GENOMIC DNA]</scope>
    <source>
        <strain evidence="3 4">DSM 20605</strain>
    </source>
</reference>
<dbReference type="InterPro" id="IPR003018">
    <property type="entry name" value="GAF"/>
</dbReference>
<evidence type="ECO:0000256" key="1">
    <source>
        <dbReference type="ARBA" id="ARBA00038454"/>
    </source>
</evidence>
<dbReference type="InterPro" id="IPR029016">
    <property type="entry name" value="GAF-like_dom_sf"/>
</dbReference>
<dbReference type="OrthoDB" id="9796252at2"/>
<dbReference type="PANTHER" id="PTHR21021">
    <property type="entry name" value="GAF/PUTATIVE CYTOSKELETAL PROTEIN"/>
    <property type="match status" value="1"/>
</dbReference>
<dbReference type="GO" id="GO:0005829">
    <property type="term" value="C:cytosol"/>
    <property type="evidence" value="ECO:0007669"/>
    <property type="project" value="TreeGrafter"/>
</dbReference>
<dbReference type="RefSeq" id="WP_010580861.1">
    <property type="nucleotide sequence ID" value="NZ_AHYZ01000130.1"/>
</dbReference>
<accession>A0A0R2CDF7</accession>
<dbReference type="eggNOG" id="COG1956">
    <property type="taxonomic scope" value="Bacteria"/>
</dbReference>
<evidence type="ECO:0000313" key="4">
    <source>
        <dbReference type="Proteomes" id="UP000051576"/>
    </source>
</evidence>
<comment type="similarity">
    <text evidence="1">Belongs to the free Met sulfoxide reductase family.</text>
</comment>
<feature type="domain" description="GAF" evidence="2">
    <location>
        <begin position="28"/>
        <end position="147"/>
    </location>
</feature>
<dbReference type="InterPro" id="IPR051330">
    <property type="entry name" value="Phosphatase_reg/MetRdx"/>
</dbReference>
<dbReference type="Proteomes" id="UP000051576">
    <property type="component" value="Unassembled WGS sequence"/>
</dbReference>
<proteinExistence type="inferred from homology"/>
<dbReference type="STRING" id="1133569.FD21_GL000282"/>
<dbReference type="PANTHER" id="PTHR21021:SF15">
    <property type="entry name" value="FREE METHIONINE-R-SULFOXIDE REDUCTASE"/>
    <property type="match status" value="1"/>
</dbReference>
<name>A0A0R2CDF7_9LACO</name>
<evidence type="ECO:0000313" key="3">
    <source>
        <dbReference type="EMBL" id="KRM89122.1"/>
    </source>
</evidence>
<organism evidence="3 4">
    <name type="scientific">Liquorilactobacillus vini DSM 20605</name>
    <dbReference type="NCBI Taxonomy" id="1133569"/>
    <lineage>
        <taxon>Bacteria</taxon>
        <taxon>Bacillati</taxon>
        <taxon>Bacillota</taxon>
        <taxon>Bacilli</taxon>
        <taxon>Lactobacillales</taxon>
        <taxon>Lactobacillaceae</taxon>
        <taxon>Liquorilactobacillus</taxon>
    </lineage>
</organism>
<protein>
    <recommendedName>
        <fullName evidence="2">GAF domain-containing protein</fullName>
    </recommendedName>
</protein>